<feature type="compositionally biased region" description="Basic and acidic residues" evidence="1">
    <location>
        <begin position="200"/>
        <end position="223"/>
    </location>
</feature>
<dbReference type="Gene3D" id="3.90.1570.10">
    <property type="entry name" value="tt1808, chain A"/>
    <property type="match status" value="1"/>
</dbReference>
<keyword evidence="4" id="KW-1185">Reference proteome</keyword>
<evidence type="ECO:0000313" key="4">
    <source>
        <dbReference type="Proteomes" id="UP001272242"/>
    </source>
</evidence>
<reference evidence="4" key="1">
    <citation type="journal article" date="2023" name="Mar. Drugs">
        <title>Gemmata algarum, a Novel Planctomycete Isolated from an Algal Mat, Displays Antimicrobial Activity.</title>
        <authorList>
            <person name="Kumar G."/>
            <person name="Kallscheuer N."/>
            <person name="Kashif M."/>
            <person name="Ahamad S."/>
            <person name="Jagadeeshwari U."/>
            <person name="Pannikurungottu S."/>
            <person name="Haufschild T."/>
            <person name="Kabuu M."/>
            <person name="Sasikala C."/>
            <person name="Jogler C."/>
            <person name="Ramana C."/>
        </authorList>
    </citation>
    <scope>NUCLEOTIDE SEQUENCE [LARGE SCALE GENOMIC DNA]</scope>
    <source>
        <strain evidence="4">JC673</strain>
    </source>
</reference>
<dbReference type="PANTHER" id="PTHR33352">
    <property type="entry name" value="SLR1095 PROTEIN"/>
    <property type="match status" value="1"/>
</dbReference>
<evidence type="ECO:0000259" key="2">
    <source>
        <dbReference type="Pfam" id="PF05685"/>
    </source>
</evidence>
<name>A0ABU5F3I3_9BACT</name>
<keyword evidence="3" id="KW-0378">Hydrolase</keyword>
<dbReference type="PANTHER" id="PTHR33352:SF2">
    <property type="entry name" value="SLL0995 PROTEIN"/>
    <property type="match status" value="1"/>
</dbReference>
<dbReference type="RefSeq" id="WP_320687792.1">
    <property type="nucleotide sequence ID" value="NZ_JAXBLV010000192.1"/>
</dbReference>
<evidence type="ECO:0000256" key="1">
    <source>
        <dbReference type="SAM" id="MobiDB-lite"/>
    </source>
</evidence>
<dbReference type="Proteomes" id="UP001272242">
    <property type="component" value="Unassembled WGS sequence"/>
</dbReference>
<sequence length="245" mass="27449">MSIAELTAVPVVYFSGDGQPIAETGLHVQAIILLHQALEDFFRSRSEPVYLASDQFWYWREGDPTCRVAPDVMVVLGVAPHPRRSFFSWEEGGAVPAVVFEMASQGTWRNDLDDKHDQYESLGVREYFVFDPEGLYLVPPVQGYRLSGTAYRRIRQDQLTSELGFGVRAEGTMLRLVDLATGQPVPTRAEAVDAAQQQVEAEKERAEAEKQRAEAEKQRGDTLQAEVERLRARLQQLGHLNGSDG</sequence>
<keyword evidence="3" id="KW-0540">Nuclease</keyword>
<dbReference type="EMBL" id="JAXBLV010000192">
    <property type="protein sequence ID" value="MDY3561372.1"/>
    <property type="molecule type" value="Genomic_DNA"/>
</dbReference>
<dbReference type="GO" id="GO:0004519">
    <property type="term" value="F:endonuclease activity"/>
    <property type="evidence" value="ECO:0007669"/>
    <property type="project" value="UniProtKB-KW"/>
</dbReference>
<dbReference type="InterPro" id="IPR008538">
    <property type="entry name" value="Uma2"/>
</dbReference>
<evidence type="ECO:0000313" key="3">
    <source>
        <dbReference type="EMBL" id="MDY3561372.1"/>
    </source>
</evidence>
<feature type="domain" description="Putative restriction endonuclease" evidence="2">
    <location>
        <begin position="17"/>
        <end position="160"/>
    </location>
</feature>
<dbReference type="SUPFAM" id="SSF52980">
    <property type="entry name" value="Restriction endonuclease-like"/>
    <property type="match status" value="1"/>
</dbReference>
<gene>
    <name evidence="3" type="ORF">R5W23_002649</name>
</gene>
<comment type="caution">
    <text evidence="3">The sequence shown here is derived from an EMBL/GenBank/DDBJ whole genome shotgun (WGS) entry which is preliminary data.</text>
</comment>
<dbReference type="CDD" id="cd06260">
    <property type="entry name" value="DUF820-like"/>
    <property type="match status" value="1"/>
</dbReference>
<feature type="region of interest" description="Disordered" evidence="1">
    <location>
        <begin position="198"/>
        <end position="223"/>
    </location>
</feature>
<protein>
    <submittedName>
        <fullName evidence="3">Uma2 family endonuclease</fullName>
    </submittedName>
</protein>
<proteinExistence type="predicted"/>
<keyword evidence="3" id="KW-0255">Endonuclease</keyword>
<accession>A0ABU5F3I3</accession>
<dbReference type="Pfam" id="PF05685">
    <property type="entry name" value="Uma2"/>
    <property type="match status" value="1"/>
</dbReference>
<dbReference type="InterPro" id="IPR011335">
    <property type="entry name" value="Restrct_endonuc-II-like"/>
</dbReference>
<organism evidence="3 4">
    <name type="scientific">Gemmata algarum</name>
    <dbReference type="NCBI Taxonomy" id="2975278"/>
    <lineage>
        <taxon>Bacteria</taxon>
        <taxon>Pseudomonadati</taxon>
        <taxon>Planctomycetota</taxon>
        <taxon>Planctomycetia</taxon>
        <taxon>Gemmatales</taxon>
        <taxon>Gemmataceae</taxon>
        <taxon>Gemmata</taxon>
    </lineage>
</organism>
<dbReference type="InterPro" id="IPR012296">
    <property type="entry name" value="Nuclease_put_TT1808"/>
</dbReference>